<feature type="compositionally biased region" description="Polar residues" evidence="1">
    <location>
        <begin position="44"/>
        <end position="55"/>
    </location>
</feature>
<comment type="caution">
    <text evidence="2">The sequence shown here is derived from an EMBL/GenBank/DDBJ whole genome shotgun (WGS) entry which is preliminary data.</text>
</comment>
<sequence length="132" mass="14762">MVNLIYFFFYHFSIFCSDRVGGRERERNIDVKGTHRVVATHMTQSGPGTNCNQGTCPEREPLRAPNPGLSRPQANALTAEPNRPGLVGFTFAKRLKGSMVSYAKPVLFPDCSLFVFESMFIQAEDSETKGLR</sequence>
<feature type="region of interest" description="Disordered" evidence="1">
    <location>
        <begin position="44"/>
        <end position="79"/>
    </location>
</feature>
<reference evidence="2 3" key="1">
    <citation type="journal article" date="2020" name="Nature">
        <title>Six reference-quality genomes reveal evolution of bat adaptations.</title>
        <authorList>
            <person name="Jebb D."/>
            <person name="Huang Z."/>
            <person name="Pippel M."/>
            <person name="Hughes G.M."/>
            <person name="Lavrichenko K."/>
            <person name="Devanna P."/>
            <person name="Winkler S."/>
            <person name="Jermiin L.S."/>
            <person name="Skirmuntt E.C."/>
            <person name="Katzourakis A."/>
            <person name="Burkitt-Gray L."/>
            <person name="Ray D.A."/>
            <person name="Sullivan K.A.M."/>
            <person name="Roscito J.G."/>
            <person name="Kirilenko B.M."/>
            <person name="Davalos L.M."/>
            <person name="Corthals A.P."/>
            <person name="Power M.L."/>
            <person name="Jones G."/>
            <person name="Ransome R.D."/>
            <person name="Dechmann D.K.N."/>
            <person name="Locatelli A.G."/>
            <person name="Puechmaille S.J."/>
            <person name="Fedrigo O."/>
            <person name="Jarvis E.D."/>
            <person name="Hiller M."/>
            <person name="Vernes S.C."/>
            <person name="Myers E.W."/>
            <person name="Teeling E.C."/>
        </authorList>
    </citation>
    <scope>NUCLEOTIDE SEQUENCE [LARGE SCALE GENOMIC DNA]</scope>
    <source>
        <strain evidence="2">MMolMol1</strain>
        <tissue evidence="2">Muscle</tissue>
    </source>
</reference>
<organism evidence="2 3">
    <name type="scientific">Molossus molossus</name>
    <name type="common">Pallas' mastiff bat</name>
    <name type="synonym">Vespertilio molossus</name>
    <dbReference type="NCBI Taxonomy" id="27622"/>
    <lineage>
        <taxon>Eukaryota</taxon>
        <taxon>Metazoa</taxon>
        <taxon>Chordata</taxon>
        <taxon>Craniata</taxon>
        <taxon>Vertebrata</taxon>
        <taxon>Euteleostomi</taxon>
        <taxon>Mammalia</taxon>
        <taxon>Eutheria</taxon>
        <taxon>Laurasiatheria</taxon>
        <taxon>Chiroptera</taxon>
        <taxon>Yangochiroptera</taxon>
        <taxon>Molossidae</taxon>
        <taxon>Molossus</taxon>
    </lineage>
</organism>
<dbReference type="AlphaFoldDB" id="A0A7J8HCP5"/>
<dbReference type="InParanoid" id="A0A7J8HCP5"/>
<proteinExistence type="predicted"/>
<name>A0A7J8HCP5_MOLMO</name>
<evidence type="ECO:0000313" key="3">
    <source>
        <dbReference type="Proteomes" id="UP000550707"/>
    </source>
</evidence>
<dbReference type="EMBL" id="JACASF010000007">
    <property type="protein sequence ID" value="KAF6469830.1"/>
    <property type="molecule type" value="Genomic_DNA"/>
</dbReference>
<evidence type="ECO:0000313" key="2">
    <source>
        <dbReference type="EMBL" id="KAF6469830.1"/>
    </source>
</evidence>
<dbReference type="Proteomes" id="UP000550707">
    <property type="component" value="Unassembled WGS sequence"/>
</dbReference>
<protein>
    <submittedName>
        <fullName evidence="2">Uncharacterized protein</fullName>
    </submittedName>
</protein>
<keyword evidence="3" id="KW-1185">Reference proteome</keyword>
<accession>A0A7J8HCP5</accession>
<evidence type="ECO:0000256" key="1">
    <source>
        <dbReference type="SAM" id="MobiDB-lite"/>
    </source>
</evidence>
<gene>
    <name evidence="2" type="ORF">HJG59_011187</name>
</gene>